<keyword evidence="2" id="KW-1185">Reference proteome</keyword>
<protein>
    <submittedName>
        <fullName evidence="1">Uncharacterized protein</fullName>
    </submittedName>
</protein>
<reference evidence="1 2" key="1">
    <citation type="journal article" date="2019" name="Commun. Biol.">
        <title>The bagworm genome reveals a unique fibroin gene that provides high tensile strength.</title>
        <authorList>
            <person name="Kono N."/>
            <person name="Nakamura H."/>
            <person name="Ohtoshi R."/>
            <person name="Tomita M."/>
            <person name="Numata K."/>
            <person name="Arakawa K."/>
        </authorList>
    </citation>
    <scope>NUCLEOTIDE SEQUENCE [LARGE SCALE GENOMIC DNA]</scope>
</reference>
<name>A0A4C1T7Z9_EUMVA</name>
<organism evidence="1 2">
    <name type="scientific">Eumeta variegata</name>
    <name type="common">Bagworm moth</name>
    <name type="synonym">Eumeta japonica</name>
    <dbReference type="NCBI Taxonomy" id="151549"/>
    <lineage>
        <taxon>Eukaryota</taxon>
        <taxon>Metazoa</taxon>
        <taxon>Ecdysozoa</taxon>
        <taxon>Arthropoda</taxon>
        <taxon>Hexapoda</taxon>
        <taxon>Insecta</taxon>
        <taxon>Pterygota</taxon>
        <taxon>Neoptera</taxon>
        <taxon>Endopterygota</taxon>
        <taxon>Lepidoptera</taxon>
        <taxon>Glossata</taxon>
        <taxon>Ditrysia</taxon>
        <taxon>Tineoidea</taxon>
        <taxon>Psychidae</taxon>
        <taxon>Oiketicinae</taxon>
        <taxon>Eumeta</taxon>
    </lineage>
</organism>
<sequence length="144" mass="16063">MCVETNAPALAADTLRPVTVKDVGTKKMPILNPDYGFIDRCRFNLSQFKPLSPCLGGHVKRTSRPITSPHWVTVDSNSQSTLHQRREFKVARSAHAQENTDSHIYQGFRSIKLPTDAFSTTSRNMQSYKSNVRVTETPPSAATD</sequence>
<accession>A0A4C1T7Z9</accession>
<dbReference type="Proteomes" id="UP000299102">
    <property type="component" value="Unassembled WGS sequence"/>
</dbReference>
<comment type="caution">
    <text evidence="1">The sequence shown here is derived from an EMBL/GenBank/DDBJ whole genome shotgun (WGS) entry which is preliminary data.</text>
</comment>
<gene>
    <name evidence="1" type="ORF">EVAR_76439_1</name>
</gene>
<dbReference type="AlphaFoldDB" id="A0A4C1T7Z9"/>
<evidence type="ECO:0000313" key="1">
    <source>
        <dbReference type="EMBL" id="GBP10623.1"/>
    </source>
</evidence>
<proteinExistence type="predicted"/>
<dbReference type="EMBL" id="BGZK01000041">
    <property type="protein sequence ID" value="GBP10623.1"/>
    <property type="molecule type" value="Genomic_DNA"/>
</dbReference>
<evidence type="ECO:0000313" key="2">
    <source>
        <dbReference type="Proteomes" id="UP000299102"/>
    </source>
</evidence>